<evidence type="ECO:0000313" key="1">
    <source>
        <dbReference type="EMBL" id="MEQ2292993.1"/>
    </source>
</evidence>
<dbReference type="Proteomes" id="UP001469553">
    <property type="component" value="Unassembled WGS sequence"/>
</dbReference>
<keyword evidence="2" id="KW-1185">Reference proteome</keyword>
<comment type="caution">
    <text evidence="1">The sequence shown here is derived from an EMBL/GenBank/DDBJ whole genome shotgun (WGS) entry which is preliminary data.</text>
</comment>
<sequence length="84" mass="9368">MTLVLSAPLQINNKTIRAANQGSVVKRSTLPNPAGFLPLQSFKLQTVISETERERDSVHSCHLLLLLLDRREICPEISTSDELI</sequence>
<proteinExistence type="predicted"/>
<organism evidence="1 2">
    <name type="scientific">Ameca splendens</name>
    <dbReference type="NCBI Taxonomy" id="208324"/>
    <lineage>
        <taxon>Eukaryota</taxon>
        <taxon>Metazoa</taxon>
        <taxon>Chordata</taxon>
        <taxon>Craniata</taxon>
        <taxon>Vertebrata</taxon>
        <taxon>Euteleostomi</taxon>
        <taxon>Actinopterygii</taxon>
        <taxon>Neopterygii</taxon>
        <taxon>Teleostei</taxon>
        <taxon>Neoteleostei</taxon>
        <taxon>Acanthomorphata</taxon>
        <taxon>Ovalentaria</taxon>
        <taxon>Atherinomorphae</taxon>
        <taxon>Cyprinodontiformes</taxon>
        <taxon>Goodeidae</taxon>
        <taxon>Ameca</taxon>
    </lineage>
</organism>
<gene>
    <name evidence="1" type="ORF">AMECASPLE_028705</name>
</gene>
<protein>
    <submittedName>
        <fullName evidence="1">Uncharacterized protein</fullName>
    </submittedName>
</protein>
<name>A0ABV0YGN3_9TELE</name>
<evidence type="ECO:0000313" key="2">
    <source>
        <dbReference type="Proteomes" id="UP001469553"/>
    </source>
</evidence>
<accession>A0ABV0YGN3</accession>
<dbReference type="EMBL" id="JAHRIP010031409">
    <property type="protein sequence ID" value="MEQ2292993.1"/>
    <property type="molecule type" value="Genomic_DNA"/>
</dbReference>
<reference evidence="1 2" key="1">
    <citation type="submission" date="2021-06" db="EMBL/GenBank/DDBJ databases">
        <authorList>
            <person name="Palmer J.M."/>
        </authorList>
    </citation>
    <scope>NUCLEOTIDE SEQUENCE [LARGE SCALE GENOMIC DNA]</scope>
    <source>
        <strain evidence="1 2">AS_MEX2019</strain>
        <tissue evidence="1">Muscle</tissue>
    </source>
</reference>